<name>A0A9D5BXZ7_9LILI</name>
<evidence type="ECO:0000259" key="2">
    <source>
        <dbReference type="Pfam" id="PF01738"/>
    </source>
</evidence>
<keyword evidence="4" id="KW-1185">Reference proteome</keyword>
<dbReference type="PANTHER" id="PTHR17630">
    <property type="entry name" value="DIENELACTONE HYDROLASE"/>
    <property type="match status" value="1"/>
</dbReference>
<dbReference type="Gene3D" id="3.40.50.1820">
    <property type="entry name" value="alpha/beta hydrolase"/>
    <property type="match status" value="1"/>
</dbReference>
<gene>
    <name evidence="3" type="ORF">J5N97_028144</name>
</gene>
<dbReference type="PANTHER" id="PTHR17630:SF44">
    <property type="entry name" value="PROTEIN AIM2"/>
    <property type="match status" value="1"/>
</dbReference>
<feature type="domain" description="Dienelactone hydrolase" evidence="2">
    <location>
        <begin position="34"/>
        <end position="127"/>
    </location>
</feature>
<sequence length="130" mass="14353">MDLYGDLPVQRESSNSRSLLRERVGRGGPQVPQGKVVVDLAKTNKIKAIVAMQPSIVTVADIKDVKQPIAILGVENDEITPPTLVKQFQEILSKKHEINSFVKIISSVAHGFSVWYKADDKFAVKKVNEA</sequence>
<dbReference type="OrthoDB" id="17560at2759"/>
<dbReference type="Pfam" id="PF01738">
    <property type="entry name" value="DLH"/>
    <property type="match status" value="1"/>
</dbReference>
<evidence type="ECO:0000313" key="3">
    <source>
        <dbReference type="EMBL" id="KAJ0963022.1"/>
    </source>
</evidence>
<feature type="region of interest" description="Disordered" evidence="1">
    <location>
        <begin position="1"/>
        <end position="29"/>
    </location>
</feature>
<accession>A0A9D5BXZ7</accession>
<evidence type="ECO:0000256" key="1">
    <source>
        <dbReference type="SAM" id="MobiDB-lite"/>
    </source>
</evidence>
<comment type="caution">
    <text evidence="3">The sequence shown here is derived from an EMBL/GenBank/DDBJ whole genome shotgun (WGS) entry which is preliminary data.</text>
</comment>
<reference evidence="3" key="1">
    <citation type="submission" date="2021-03" db="EMBL/GenBank/DDBJ databases">
        <authorList>
            <person name="Li Z."/>
            <person name="Yang C."/>
        </authorList>
    </citation>
    <scope>NUCLEOTIDE SEQUENCE</scope>
    <source>
        <strain evidence="3">Dzin_1.0</strain>
        <tissue evidence="3">Leaf</tissue>
    </source>
</reference>
<dbReference type="InterPro" id="IPR029058">
    <property type="entry name" value="AB_hydrolase_fold"/>
</dbReference>
<dbReference type="AlphaFoldDB" id="A0A9D5BXZ7"/>
<dbReference type="SUPFAM" id="SSF53474">
    <property type="entry name" value="alpha/beta-Hydrolases"/>
    <property type="match status" value="1"/>
</dbReference>
<protein>
    <recommendedName>
        <fullName evidence="2">Dienelactone hydrolase domain-containing protein</fullName>
    </recommendedName>
</protein>
<proteinExistence type="predicted"/>
<dbReference type="Proteomes" id="UP001085076">
    <property type="component" value="Miscellaneous, Linkage group lg09"/>
</dbReference>
<dbReference type="EMBL" id="JAGGNH010000009">
    <property type="protein sequence ID" value="KAJ0963022.1"/>
    <property type="molecule type" value="Genomic_DNA"/>
</dbReference>
<dbReference type="InterPro" id="IPR002925">
    <property type="entry name" value="Dienelactn_hydro"/>
</dbReference>
<dbReference type="GO" id="GO:0016787">
    <property type="term" value="F:hydrolase activity"/>
    <property type="evidence" value="ECO:0007669"/>
    <property type="project" value="InterPro"/>
</dbReference>
<evidence type="ECO:0000313" key="4">
    <source>
        <dbReference type="Proteomes" id="UP001085076"/>
    </source>
</evidence>
<reference evidence="3" key="2">
    <citation type="journal article" date="2022" name="Hortic Res">
        <title>The genome of Dioscorea zingiberensis sheds light on the biosynthesis, origin and evolution of the medicinally important diosgenin saponins.</title>
        <authorList>
            <person name="Li Y."/>
            <person name="Tan C."/>
            <person name="Li Z."/>
            <person name="Guo J."/>
            <person name="Li S."/>
            <person name="Chen X."/>
            <person name="Wang C."/>
            <person name="Dai X."/>
            <person name="Yang H."/>
            <person name="Song W."/>
            <person name="Hou L."/>
            <person name="Xu J."/>
            <person name="Tong Z."/>
            <person name="Xu A."/>
            <person name="Yuan X."/>
            <person name="Wang W."/>
            <person name="Yang Q."/>
            <person name="Chen L."/>
            <person name="Sun Z."/>
            <person name="Wang K."/>
            <person name="Pan B."/>
            <person name="Chen J."/>
            <person name="Bao Y."/>
            <person name="Liu F."/>
            <person name="Qi X."/>
            <person name="Gang D.R."/>
            <person name="Wen J."/>
            <person name="Li J."/>
        </authorList>
    </citation>
    <scope>NUCLEOTIDE SEQUENCE</scope>
    <source>
        <strain evidence="3">Dzin_1.0</strain>
    </source>
</reference>
<organism evidence="3 4">
    <name type="scientific">Dioscorea zingiberensis</name>
    <dbReference type="NCBI Taxonomy" id="325984"/>
    <lineage>
        <taxon>Eukaryota</taxon>
        <taxon>Viridiplantae</taxon>
        <taxon>Streptophyta</taxon>
        <taxon>Embryophyta</taxon>
        <taxon>Tracheophyta</taxon>
        <taxon>Spermatophyta</taxon>
        <taxon>Magnoliopsida</taxon>
        <taxon>Liliopsida</taxon>
        <taxon>Dioscoreales</taxon>
        <taxon>Dioscoreaceae</taxon>
        <taxon>Dioscorea</taxon>
    </lineage>
</organism>